<dbReference type="Proteomes" id="UP000037460">
    <property type="component" value="Unassembled WGS sequence"/>
</dbReference>
<keyword evidence="2" id="KW-1185">Reference proteome</keyword>
<evidence type="ECO:0000313" key="1">
    <source>
        <dbReference type="EMBL" id="KOO32145.1"/>
    </source>
</evidence>
<proteinExistence type="predicted"/>
<protein>
    <submittedName>
        <fullName evidence="1">Uncharacterized protein</fullName>
    </submittedName>
</protein>
<comment type="caution">
    <text evidence="1">The sequence shown here is derived from an EMBL/GenBank/DDBJ whole genome shotgun (WGS) entry which is preliminary data.</text>
</comment>
<gene>
    <name evidence="1" type="ORF">Ctob_015116</name>
</gene>
<reference evidence="2" key="1">
    <citation type="journal article" date="2015" name="PLoS Genet.">
        <title>Genome Sequence and Transcriptome Analyses of Chrysochromulina tobin: Metabolic Tools for Enhanced Algal Fitness in the Prominent Order Prymnesiales (Haptophyceae).</title>
        <authorList>
            <person name="Hovde B.T."/>
            <person name="Deodato C.R."/>
            <person name="Hunsperger H.M."/>
            <person name="Ryken S.A."/>
            <person name="Yost W."/>
            <person name="Jha R.K."/>
            <person name="Patterson J."/>
            <person name="Monnat R.J. Jr."/>
            <person name="Barlow S.B."/>
            <person name="Starkenburg S.R."/>
            <person name="Cattolico R.A."/>
        </authorList>
    </citation>
    <scope>NUCLEOTIDE SEQUENCE</scope>
    <source>
        <strain evidence="2">CCMP291</strain>
    </source>
</reference>
<accession>A0A0M0K016</accession>
<sequence length="54" mass="5897">MRLVAESVQAETDALARVTVLEEELADVRSKAGARMKELIASNKALDDEIARLV</sequence>
<evidence type="ECO:0000313" key="2">
    <source>
        <dbReference type="Proteomes" id="UP000037460"/>
    </source>
</evidence>
<dbReference type="AlphaFoldDB" id="A0A0M0K016"/>
<name>A0A0M0K016_9EUKA</name>
<organism evidence="1 2">
    <name type="scientific">Chrysochromulina tobinii</name>
    <dbReference type="NCBI Taxonomy" id="1460289"/>
    <lineage>
        <taxon>Eukaryota</taxon>
        <taxon>Haptista</taxon>
        <taxon>Haptophyta</taxon>
        <taxon>Prymnesiophyceae</taxon>
        <taxon>Prymnesiales</taxon>
        <taxon>Chrysochromulinaceae</taxon>
        <taxon>Chrysochromulina</taxon>
    </lineage>
</organism>
<dbReference type="EMBL" id="JWZX01001841">
    <property type="protein sequence ID" value="KOO32145.1"/>
    <property type="molecule type" value="Genomic_DNA"/>
</dbReference>